<dbReference type="EMBL" id="FMKA01000025">
    <property type="protein sequence ID" value="SCP98738.1"/>
    <property type="molecule type" value="Genomic_DNA"/>
</dbReference>
<feature type="transmembrane region" description="Helical" evidence="9">
    <location>
        <begin position="134"/>
        <end position="151"/>
    </location>
</feature>
<evidence type="ECO:0000256" key="9">
    <source>
        <dbReference type="SAM" id="Phobius"/>
    </source>
</evidence>
<evidence type="ECO:0000256" key="5">
    <source>
        <dbReference type="ARBA" id="ARBA00022692"/>
    </source>
</evidence>
<evidence type="ECO:0000256" key="2">
    <source>
        <dbReference type="ARBA" id="ARBA00022448"/>
    </source>
</evidence>
<dbReference type="OrthoDB" id="49066at2"/>
<dbReference type="InterPro" id="IPR007387">
    <property type="entry name" value="TRAP_DctQ"/>
</dbReference>
<dbReference type="GO" id="GO:0015740">
    <property type="term" value="P:C4-dicarboxylate transport"/>
    <property type="evidence" value="ECO:0007669"/>
    <property type="project" value="TreeGrafter"/>
</dbReference>
<keyword evidence="7 9" id="KW-0472">Membrane</keyword>
<dbReference type="InterPro" id="IPR055348">
    <property type="entry name" value="DctQ"/>
</dbReference>
<evidence type="ECO:0000313" key="12">
    <source>
        <dbReference type="Proteomes" id="UP000199315"/>
    </source>
</evidence>
<feature type="transmembrane region" description="Helical" evidence="9">
    <location>
        <begin position="90"/>
        <end position="114"/>
    </location>
</feature>
<evidence type="ECO:0000256" key="3">
    <source>
        <dbReference type="ARBA" id="ARBA00022475"/>
    </source>
</evidence>
<evidence type="ECO:0000259" key="10">
    <source>
        <dbReference type="Pfam" id="PF04290"/>
    </source>
</evidence>
<comment type="subcellular location">
    <subcellularLocation>
        <location evidence="1">Cell inner membrane</location>
        <topology evidence="1">Multi-pass membrane protein</topology>
    </subcellularLocation>
</comment>
<proteinExistence type="inferred from homology"/>
<evidence type="ECO:0000313" key="11">
    <source>
        <dbReference type="EMBL" id="SCP98738.1"/>
    </source>
</evidence>
<keyword evidence="3" id="KW-1003">Cell membrane</keyword>
<dbReference type="Pfam" id="PF04290">
    <property type="entry name" value="DctQ"/>
    <property type="match status" value="1"/>
</dbReference>
<dbReference type="RefSeq" id="WP_091235872.1">
    <property type="nucleotide sequence ID" value="NZ_FMKA01000025.1"/>
</dbReference>
<protein>
    <submittedName>
        <fullName evidence="11">TRAP-type C4-dicarboxylate transport system, small permease component</fullName>
    </submittedName>
</protein>
<keyword evidence="12" id="KW-1185">Reference proteome</keyword>
<keyword evidence="2" id="KW-0813">Transport</keyword>
<feature type="transmembrane region" description="Helical" evidence="9">
    <location>
        <begin position="21"/>
        <end position="44"/>
    </location>
</feature>
<evidence type="ECO:0000256" key="6">
    <source>
        <dbReference type="ARBA" id="ARBA00022989"/>
    </source>
</evidence>
<gene>
    <name evidence="11" type="ORF">SAMN05421730_102525</name>
</gene>
<dbReference type="PANTHER" id="PTHR35011">
    <property type="entry name" value="2,3-DIKETO-L-GULONATE TRAP TRANSPORTER SMALL PERMEASE PROTEIN YIAM"/>
    <property type="match status" value="1"/>
</dbReference>
<comment type="similarity">
    <text evidence="8">Belongs to the TRAP transporter small permease family.</text>
</comment>
<feature type="transmembrane region" description="Helical" evidence="9">
    <location>
        <begin position="50"/>
        <end position="69"/>
    </location>
</feature>
<dbReference type="AlphaFoldDB" id="A0A1D3TWU8"/>
<dbReference type="Proteomes" id="UP000199315">
    <property type="component" value="Unassembled WGS sequence"/>
</dbReference>
<accession>A0A1D3TWU8</accession>
<evidence type="ECO:0000256" key="7">
    <source>
        <dbReference type="ARBA" id="ARBA00023136"/>
    </source>
</evidence>
<dbReference type="PANTHER" id="PTHR35011:SF11">
    <property type="entry name" value="TRAP TRANSPORTER SMALL PERMEASE PROTEIN"/>
    <property type="match status" value="1"/>
</dbReference>
<dbReference type="STRING" id="1619234.SAMN05421730_102525"/>
<keyword evidence="6 9" id="KW-1133">Transmembrane helix</keyword>
<evidence type="ECO:0000256" key="8">
    <source>
        <dbReference type="ARBA" id="ARBA00038436"/>
    </source>
</evidence>
<keyword evidence="5 9" id="KW-0812">Transmembrane</keyword>
<evidence type="ECO:0000256" key="1">
    <source>
        <dbReference type="ARBA" id="ARBA00004429"/>
    </source>
</evidence>
<dbReference type="GO" id="GO:0022857">
    <property type="term" value="F:transmembrane transporter activity"/>
    <property type="evidence" value="ECO:0007669"/>
    <property type="project" value="TreeGrafter"/>
</dbReference>
<keyword evidence="4" id="KW-0997">Cell inner membrane</keyword>
<dbReference type="GO" id="GO:0005886">
    <property type="term" value="C:plasma membrane"/>
    <property type="evidence" value="ECO:0007669"/>
    <property type="project" value="UniProtKB-SubCell"/>
</dbReference>
<evidence type="ECO:0000256" key="4">
    <source>
        <dbReference type="ARBA" id="ARBA00022519"/>
    </source>
</evidence>
<feature type="domain" description="Tripartite ATP-independent periplasmic transporters DctQ component" evidence="10">
    <location>
        <begin position="31"/>
        <end position="159"/>
    </location>
</feature>
<organism evidence="11 12">
    <name type="scientific">Anaerobium acetethylicum</name>
    <dbReference type="NCBI Taxonomy" id="1619234"/>
    <lineage>
        <taxon>Bacteria</taxon>
        <taxon>Bacillati</taxon>
        <taxon>Bacillota</taxon>
        <taxon>Clostridia</taxon>
        <taxon>Lachnospirales</taxon>
        <taxon>Lachnospiraceae</taxon>
        <taxon>Anaerobium</taxon>
    </lineage>
</organism>
<reference evidence="11 12" key="1">
    <citation type="submission" date="2016-09" db="EMBL/GenBank/DDBJ databases">
        <authorList>
            <person name="Capua I."/>
            <person name="De Benedictis P."/>
            <person name="Joannis T."/>
            <person name="Lombin L.H."/>
            <person name="Cattoli G."/>
        </authorList>
    </citation>
    <scope>NUCLEOTIDE SEQUENCE [LARGE SCALE GENOMIC DNA]</scope>
    <source>
        <strain evidence="11 12">GluBS11</strain>
    </source>
</reference>
<name>A0A1D3TWU8_9FIRM</name>
<sequence length="164" mass="18648">MHTLNLLLKKTNGMILTLAGWLCRIMLAFQIIICAGVFFGRYFFKITPAWGEPAALFCLVWLCILSSSLPVAEDSHLRMTIFDEIMPKKLLLALDMVTTFVIFSFAIFMIYAGFNLTVISSNNIVPGINLSASWMNSVLPVTGVLYVIALIEQWRRRIETWHQK</sequence>